<name>A0A3Q2QX67_FUNHE</name>
<proteinExistence type="predicted"/>
<protein>
    <submittedName>
        <fullName evidence="1">Uncharacterized protein</fullName>
    </submittedName>
</protein>
<keyword evidence="2" id="KW-1185">Reference proteome</keyword>
<reference evidence="1" key="1">
    <citation type="submission" date="2025-08" db="UniProtKB">
        <authorList>
            <consortium name="Ensembl"/>
        </authorList>
    </citation>
    <scope>IDENTIFICATION</scope>
</reference>
<dbReference type="Pfam" id="PF09735">
    <property type="entry name" value="Nckap1"/>
    <property type="match status" value="1"/>
</dbReference>
<sequence>MSRTVCSPICLKLAEKLTILNERGNGVLIRLNYIKKRGSLYIHIKFRTKAVSS</sequence>
<dbReference type="Proteomes" id="UP000265000">
    <property type="component" value="Unplaced"/>
</dbReference>
<dbReference type="InterPro" id="IPR019137">
    <property type="entry name" value="Nck-associated_protein-1"/>
</dbReference>
<organism evidence="1 2">
    <name type="scientific">Fundulus heteroclitus</name>
    <name type="common">Killifish</name>
    <name type="synonym">Mummichog</name>
    <dbReference type="NCBI Taxonomy" id="8078"/>
    <lineage>
        <taxon>Eukaryota</taxon>
        <taxon>Metazoa</taxon>
        <taxon>Chordata</taxon>
        <taxon>Craniata</taxon>
        <taxon>Vertebrata</taxon>
        <taxon>Euteleostomi</taxon>
        <taxon>Actinopterygii</taxon>
        <taxon>Neopterygii</taxon>
        <taxon>Teleostei</taxon>
        <taxon>Neoteleostei</taxon>
        <taxon>Acanthomorphata</taxon>
        <taxon>Ovalentaria</taxon>
        <taxon>Atherinomorphae</taxon>
        <taxon>Cyprinodontiformes</taxon>
        <taxon>Fundulidae</taxon>
        <taxon>Fundulus</taxon>
    </lineage>
</organism>
<evidence type="ECO:0000313" key="1">
    <source>
        <dbReference type="Ensembl" id="ENSFHEP00000032484.1"/>
    </source>
</evidence>
<evidence type="ECO:0000313" key="2">
    <source>
        <dbReference type="Proteomes" id="UP000265000"/>
    </source>
</evidence>
<dbReference type="AlphaFoldDB" id="A0A3Q2QX67"/>
<reference evidence="1" key="2">
    <citation type="submission" date="2025-09" db="UniProtKB">
        <authorList>
            <consortium name="Ensembl"/>
        </authorList>
    </citation>
    <scope>IDENTIFICATION</scope>
</reference>
<dbReference type="Ensembl" id="ENSFHET00000033891.1">
    <property type="protein sequence ID" value="ENSFHEP00000032484.1"/>
    <property type="gene ID" value="ENSFHEG00000018947.1"/>
</dbReference>
<accession>A0A3Q2QX67</accession>